<dbReference type="InterPro" id="IPR006674">
    <property type="entry name" value="HD_domain"/>
</dbReference>
<evidence type="ECO:0000313" key="13">
    <source>
        <dbReference type="EMBL" id="MBP3191535.1"/>
    </source>
</evidence>
<keyword evidence="4" id="KW-0548">Nucleotidyltransferase</keyword>
<gene>
    <name evidence="13" type="ORF">NATSA_02545</name>
</gene>
<dbReference type="SUPFAM" id="SSF81301">
    <property type="entry name" value="Nucleotidyltransferase"/>
    <property type="match status" value="1"/>
</dbReference>
<dbReference type="GO" id="GO:0016779">
    <property type="term" value="F:nucleotidyltransferase activity"/>
    <property type="evidence" value="ECO:0007669"/>
    <property type="project" value="UniProtKB-KW"/>
</dbReference>
<keyword evidence="8 9" id="KW-0694">RNA-binding</keyword>
<evidence type="ECO:0000256" key="6">
    <source>
        <dbReference type="ARBA" id="ARBA00022741"/>
    </source>
</evidence>
<evidence type="ECO:0000259" key="12">
    <source>
        <dbReference type="Pfam" id="PF12627"/>
    </source>
</evidence>
<dbReference type="RefSeq" id="WP_210510144.1">
    <property type="nucleotide sequence ID" value="NZ_JAFIDN010000002.1"/>
</dbReference>
<evidence type="ECO:0000256" key="7">
    <source>
        <dbReference type="ARBA" id="ARBA00022842"/>
    </source>
</evidence>
<dbReference type="SUPFAM" id="SSF81891">
    <property type="entry name" value="Poly A polymerase C-terminal region-like"/>
    <property type="match status" value="1"/>
</dbReference>
<comment type="cofactor">
    <cofactor evidence="1">
        <name>Mg(2+)</name>
        <dbReference type="ChEBI" id="CHEBI:18420"/>
    </cofactor>
</comment>
<comment type="caution">
    <text evidence="13">The sequence shown here is derived from an EMBL/GenBank/DDBJ whole genome shotgun (WGS) entry which is preliminary data.</text>
</comment>
<keyword evidence="7" id="KW-0460">Magnesium</keyword>
<dbReference type="Pfam" id="PF01966">
    <property type="entry name" value="HD"/>
    <property type="match status" value="1"/>
</dbReference>
<dbReference type="GO" id="GO:0046872">
    <property type="term" value="F:metal ion binding"/>
    <property type="evidence" value="ECO:0007669"/>
    <property type="project" value="UniProtKB-KW"/>
</dbReference>
<dbReference type="InterPro" id="IPR043519">
    <property type="entry name" value="NT_sf"/>
</dbReference>
<evidence type="ECO:0000256" key="1">
    <source>
        <dbReference type="ARBA" id="ARBA00001946"/>
    </source>
</evidence>
<dbReference type="GO" id="GO:0000166">
    <property type="term" value="F:nucleotide binding"/>
    <property type="evidence" value="ECO:0007669"/>
    <property type="project" value="UniProtKB-KW"/>
</dbReference>
<keyword evidence="3" id="KW-0819">tRNA processing</keyword>
<evidence type="ECO:0000256" key="8">
    <source>
        <dbReference type="ARBA" id="ARBA00022884"/>
    </source>
</evidence>
<evidence type="ECO:0000259" key="10">
    <source>
        <dbReference type="Pfam" id="PF01743"/>
    </source>
</evidence>
<dbReference type="GO" id="GO:0003723">
    <property type="term" value="F:RNA binding"/>
    <property type="evidence" value="ECO:0007669"/>
    <property type="project" value="UniProtKB-KW"/>
</dbReference>
<evidence type="ECO:0000256" key="4">
    <source>
        <dbReference type="ARBA" id="ARBA00022695"/>
    </source>
</evidence>
<reference evidence="13" key="1">
    <citation type="submission" date="2021-02" db="EMBL/GenBank/DDBJ databases">
        <title>Natronogracilivirga saccharolytica gen. nov. sp. nov. a new anaerobic, haloalkiliphilic carbohydrate-fermenting bacterium from soda lake and proposing of Cyclonatronumiaceae fam. nov. in the phylum Balneolaeota.</title>
        <authorList>
            <person name="Zhilina T.N."/>
            <person name="Sorokin D.Y."/>
            <person name="Zavarzina D.G."/>
            <person name="Toshchakov S.V."/>
            <person name="Kublanov I.V."/>
        </authorList>
    </citation>
    <scope>NUCLEOTIDE SEQUENCE</scope>
    <source>
        <strain evidence="13">Z-1702</strain>
    </source>
</reference>
<keyword evidence="14" id="KW-1185">Reference proteome</keyword>
<dbReference type="InterPro" id="IPR032828">
    <property type="entry name" value="PolyA_RNA-bd"/>
</dbReference>
<name>A0A8J7RIY2_9BACT</name>
<evidence type="ECO:0000259" key="11">
    <source>
        <dbReference type="Pfam" id="PF01966"/>
    </source>
</evidence>
<evidence type="ECO:0000256" key="5">
    <source>
        <dbReference type="ARBA" id="ARBA00022723"/>
    </source>
</evidence>
<keyword evidence="2 9" id="KW-0808">Transferase</keyword>
<dbReference type="GO" id="GO:0008033">
    <property type="term" value="P:tRNA processing"/>
    <property type="evidence" value="ECO:0007669"/>
    <property type="project" value="UniProtKB-KW"/>
</dbReference>
<feature type="domain" description="HD" evidence="11">
    <location>
        <begin position="263"/>
        <end position="346"/>
    </location>
</feature>
<dbReference type="InterPro" id="IPR050124">
    <property type="entry name" value="tRNA_CCA-adding_enzyme"/>
</dbReference>
<evidence type="ECO:0000256" key="3">
    <source>
        <dbReference type="ARBA" id="ARBA00022694"/>
    </source>
</evidence>
<feature type="domain" description="Poly A polymerase head" evidence="10">
    <location>
        <begin position="26"/>
        <end position="157"/>
    </location>
</feature>
<dbReference type="InterPro" id="IPR006675">
    <property type="entry name" value="HDIG_dom"/>
</dbReference>
<evidence type="ECO:0000313" key="14">
    <source>
        <dbReference type="Proteomes" id="UP000673975"/>
    </source>
</evidence>
<dbReference type="CDD" id="cd00077">
    <property type="entry name" value="HDc"/>
    <property type="match status" value="1"/>
</dbReference>
<proteinExistence type="inferred from homology"/>
<dbReference type="Proteomes" id="UP000673975">
    <property type="component" value="Unassembled WGS sequence"/>
</dbReference>
<evidence type="ECO:0000256" key="9">
    <source>
        <dbReference type="RuleBase" id="RU003953"/>
    </source>
</evidence>
<keyword evidence="6" id="KW-0547">Nucleotide-binding</keyword>
<dbReference type="Gene3D" id="3.30.460.10">
    <property type="entry name" value="Beta Polymerase, domain 2"/>
    <property type="match status" value="1"/>
</dbReference>
<comment type="similarity">
    <text evidence="9">Belongs to the tRNA nucleotidyltransferase/poly(A) polymerase family.</text>
</comment>
<feature type="domain" description="tRNA nucleotidyltransferase/poly(A) polymerase RNA and SrmB- binding" evidence="12">
    <location>
        <begin position="185"/>
        <end position="244"/>
    </location>
</feature>
<dbReference type="AlphaFoldDB" id="A0A8J7RIY2"/>
<organism evidence="13 14">
    <name type="scientific">Natronogracilivirga saccharolytica</name>
    <dbReference type="NCBI Taxonomy" id="2812953"/>
    <lineage>
        <taxon>Bacteria</taxon>
        <taxon>Pseudomonadati</taxon>
        <taxon>Balneolota</taxon>
        <taxon>Balneolia</taxon>
        <taxon>Balneolales</taxon>
        <taxon>Cyclonatronaceae</taxon>
        <taxon>Natronogracilivirga</taxon>
    </lineage>
</organism>
<dbReference type="Pfam" id="PF12627">
    <property type="entry name" value="PolyA_pol_RNAbd"/>
    <property type="match status" value="1"/>
</dbReference>
<dbReference type="Gene3D" id="1.10.3090.10">
    <property type="entry name" value="cca-adding enzyme, domain 2"/>
    <property type="match status" value="1"/>
</dbReference>
<dbReference type="Gene3D" id="1.10.246.80">
    <property type="match status" value="1"/>
</dbReference>
<dbReference type="CDD" id="cd05398">
    <property type="entry name" value="NT_ClassII-CCAase"/>
    <property type="match status" value="1"/>
</dbReference>
<accession>A0A8J7RIY2</accession>
<dbReference type="InterPro" id="IPR003607">
    <property type="entry name" value="HD/PDEase_dom"/>
</dbReference>
<dbReference type="NCBIfam" id="TIGR00277">
    <property type="entry name" value="HDIG"/>
    <property type="match status" value="1"/>
</dbReference>
<dbReference type="PANTHER" id="PTHR47545">
    <property type="entry name" value="MULTIFUNCTIONAL CCA PROTEIN"/>
    <property type="match status" value="1"/>
</dbReference>
<protein>
    <submittedName>
        <fullName evidence="13">HD domain-containing protein</fullName>
    </submittedName>
</protein>
<sequence length="479" mass="54750">MENLNPSYKKLFQSISDAVAAIDQRVYVIGGFVRDYYLDRLSGGSAYDIDLVTVGSGIEAADAVAKKLGTTNVATYRRFGTARVTWNGFVLEFVGARKESYRHDSRKPAVEDGTLEDDQYRRDFTINALSWSLNPDDYGKLNDPFDGLGDLKKRLLRTPVDPDRTFSDDPLRMLRAIRFASQLHFNIEPDTRKGIERSAHRIGIISKERIIDELNKVVMSDQPSAGFRLLFETGLLDEFFPELSNLHGVEEAHGLRHKDNLWHTLKVLDNVAMVSDNLWLRWAAILHDIAKPATKRFDTRQGWTFHGHDALGAQMVPRIFRKLGLPMDDRMRYVKKLVRLHLRPIALVDEIVTDSAVRRLIFEAGDAIDDLMMLCRADITSKNDRKIRQFLKNFDHVEQRIAEVEEKDRMRNWKPPVDGNEIMEICDIPPGPLIGEIKSDIEEAILNGDIPNDREAALKYLHSIKDHYLEGHSSKETKS</sequence>
<keyword evidence="5" id="KW-0479">Metal-binding</keyword>
<dbReference type="InterPro" id="IPR002646">
    <property type="entry name" value="PolA_pol_head_dom"/>
</dbReference>
<evidence type="ECO:0000256" key="2">
    <source>
        <dbReference type="ARBA" id="ARBA00022679"/>
    </source>
</evidence>
<dbReference type="Pfam" id="PF01743">
    <property type="entry name" value="PolyA_pol"/>
    <property type="match status" value="1"/>
</dbReference>
<dbReference type="EMBL" id="JAFIDN010000002">
    <property type="protein sequence ID" value="MBP3191535.1"/>
    <property type="molecule type" value="Genomic_DNA"/>
</dbReference>